<dbReference type="InterPro" id="IPR003777">
    <property type="entry name" value="XdhC_CoxI"/>
</dbReference>
<reference evidence="3 4" key="1">
    <citation type="submission" date="2016-11" db="EMBL/GenBank/DDBJ databases">
        <authorList>
            <person name="Jaros S."/>
            <person name="Januszkiewicz K."/>
            <person name="Wedrychowicz H."/>
        </authorList>
    </citation>
    <scope>NUCLEOTIDE SEQUENCE [LARGE SCALE GENOMIC DNA]</scope>
    <source>
        <strain evidence="3 4">DSM 19436</strain>
    </source>
</reference>
<evidence type="ECO:0000259" key="1">
    <source>
        <dbReference type="Pfam" id="PF02625"/>
    </source>
</evidence>
<proteinExistence type="predicted"/>
<dbReference type="NCBIfam" id="TIGR02964">
    <property type="entry name" value="xanthine_xdhC"/>
    <property type="match status" value="1"/>
</dbReference>
<keyword evidence="4" id="KW-1185">Reference proteome</keyword>
<gene>
    <name evidence="3" type="ORF">SAMN02745157_3054</name>
</gene>
<dbReference type="EMBL" id="FQUP01000003">
    <property type="protein sequence ID" value="SHF91045.1"/>
    <property type="molecule type" value="Genomic_DNA"/>
</dbReference>
<dbReference type="STRING" id="1122133.SAMN02745157_3054"/>
<feature type="domain" description="XdhC- CoxI" evidence="1">
    <location>
        <begin position="11"/>
        <end position="69"/>
    </location>
</feature>
<dbReference type="Proteomes" id="UP000184485">
    <property type="component" value="Unassembled WGS sequence"/>
</dbReference>
<dbReference type="Pfam" id="PF02625">
    <property type="entry name" value="XdhC_CoxI"/>
    <property type="match status" value="1"/>
</dbReference>
<dbReference type="PANTHER" id="PTHR30388">
    <property type="entry name" value="ALDEHYDE OXIDOREDUCTASE MOLYBDENUM COFACTOR ASSEMBLY PROTEIN"/>
    <property type="match status" value="1"/>
</dbReference>
<dbReference type="RefSeq" id="WP_073054363.1">
    <property type="nucleotide sequence ID" value="NZ_FQUP01000003.1"/>
</dbReference>
<dbReference type="InterPro" id="IPR014308">
    <property type="entry name" value="Xanthine_DH_XdhC"/>
</dbReference>
<dbReference type="AlphaFoldDB" id="A0A1M5FHR6"/>
<organism evidence="3 4">
    <name type="scientific">Kaistia soli DSM 19436</name>
    <dbReference type="NCBI Taxonomy" id="1122133"/>
    <lineage>
        <taxon>Bacteria</taxon>
        <taxon>Pseudomonadati</taxon>
        <taxon>Pseudomonadota</taxon>
        <taxon>Alphaproteobacteria</taxon>
        <taxon>Hyphomicrobiales</taxon>
        <taxon>Kaistiaceae</taxon>
        <taxon>Kaistia</taxon>
    </lineage>
</organism>
<evidence type="ECO:0000313" key="3">
    <source>
        <dbReference type="EMBL" id="SHF91045.1"/>
    </source>
</evidence>
<dbReference type="PANTHER" id="PTHR30388:SF6">
    <property type="entry name" value="XANTHINE DEHYDROGENASE SUBUNIT A-RELATED"/>
    <property type="match status" value="1"/>
</dbReference>
<evidence type="ECO:0000259" key="2">
    <source>
        <dbReference type="Pfam" id="PF13478"/>
    </source>
</evidence>
<dbReference type="InterPro" id="IPR052698">
    <property type="entry name" value="MoCofactor_Util/Proc"/>
</dbReference>
<dbReference type="Gene3D" id="3.40.50.720">
    <property type="entry name" value="NAD(P)-binding Rossmann-like Domain"/>
    <property type="match status" value="1"/>
</dbReference>
<evidence type="ECO:0000313" key="4">
    <source>
        <dbReference type="Proteomes" id="UP000184485"/>
    </source>
</evidence>
<protein>
    <submittedName>
        <fullName evidence="3">Xanthine dehydrogenase accessory factor</fullName>
    </submittedName>
</protein>
<accession>A0A1M5FHR6</accession>
<dbReference type="Pfam" id="PF13478">
    <property type="entry name" value="XdhC_C"/>
    <property type="match status" value="1"/>
</dbReference>
<sequence>MLVWQRLLDAIDRHGRAAMASLVETRGSAPREAGARLLVMPDGGFSGTIGGGTLEWRAIAEAQRLLAREPASGLQISSIALGPELGQCCGGRVELALEIFGSERRDEVGRLAELEAAGPFRTRATLSKTSDRLTRQVVEDGSVEIGGARIDHGTLEEGFGEERRALFLFGSGHVGRALVLALAPLPFAVTWIDPRPDAFPALVPANCRCVQQSDAPEALSAAPDGAFVLIMTHSHALDLAIVHKALADERFAYVGLIGSASKRARFSRLLGEAGVGAAGIARMACPIGIPGIRSKLPAVIAASVASDLLIRDEAARGAIPIEADPHRQASLRSPRGS</sequence>
<feature type="domain" description="XdhC Rossmann" evidence="2">
    <location>
        <begin position="166"/>
        <end position="308"/>
    </location>
</feature>
<dbReference type="InterPro" id="IPR027051">
    <property type="entry name" value="XdhC_Rossmann_dom"/>
</dbReference>
<name>A0A1M5FHR6_9HYPH</name>
<dbReference type="OrthoDB" id="61481at2"/>